<name>A0A2N5Y557_9GAMM</name>
<protein>
    <submittedName>
        <fullName evidence="7">DUF423 domain-containing protein</fullName>
    </submittedName>
</protein>
<evidence type="ECO:0000256" key="5">
    <source>
        <dbReference type="ARBA" id="ARBA00023136"/>
    </source>
</evidence>
<feature type="transmembrane region" description="Helical" evidence="6">
    <location>
        <begin position="73"/>
        <end position="98"/>
    </location>
</feature>
<dbReference type="PANTHER" id="PTHR43461:SF1">
    <property type="entry name" value="TRANSMEMBRANE PROTEIN 256"/>
    <property type="match status" value="1"/>
</dbReference>
<evidence type="ECO:0000256" key="6">
    <source>
        <dbReference type="SAM" id="Phobius"/>
    </source>
</evidence>
<evidence type="ECO:0000256" key="3">
    <source>
        <dbReference type="ARBA" id="ARBA00022692"/>
    </source>
</evidence>
<proteinExistence type="inferred from homology"/>
<sequence length="125" mass="13086">MAQFFIFSAALSGVLAVSFGAFGAHALKSRLDDYAMGIFETAVQYHFYHTLALLAVGLLAAGFPGINLLRSSGILFILGLVIFSGSLYLLSITGIRWLGAVTPLGGLAFIAGWACLGAASWKLAV</sequence>
<feature type="transmembrane region" description="Helical" evidence="6">
    <location>
        <begin position="104"/>
        <end position="124"/>
    </location>
</feature>
<keyword evidence="8" id="KW-1185">Reference proteome</keyword>
<evidence type="ECO:0000313" key="7">
    <source>
        <dbReference type="EMBL" id="PLW83502.1"/>
    </source>
</evidence>
<evidence type="ECO:0000256" key="1">
    <source>
        <dbReference type="ARBA" id="ARBA00004141"/>
    </source>
</evidence>
<keyword evidence="4 6" id="KW-1133">Transmembrane helix</keyword>
<dbReference type="GO" id="GO:0005886">
    <property type="term" value="C:plasma membrane"/>
    <property type="evidence" value="ECO:0007669"/>
    <property type="project" value="TreeGrafter"/>
</dbReference>
<comment type="similarity">
    <text evidence="2">Belongs to the UPF0382 family.</text>
</comment>
<dbReference type="InterPro" id="IPR006696">
    <property type="entry name" value="DUF423"/>
</dbReference>
<dbReference type="RefSeq" id="WP_101520183.1">
    <property type="nucleotide sequence ID" value="NZ_PKLZ01000002.1"/>
</dbReference>
<dbReference type="Pfam" id="PF04241">
    <property type="entry name" value="DUF423"/>
    <property type="match status" value="1"/>
</dbReference>
<dbReference type="EMBL" id="PKLZ01000002">
    <property type="protein sequence ID" value="PLW83502.1"/>
    <property type="molecule type" value="Genomic_DNA"/>
</dbReference>
<comment type="caution">
    <text evidence="7">The sequence shown here is derived from an EMBL/GenBank/DDBJ whole genome shotgun (WGS) entry which is preliminary data.</text>
</comment>
<dbReference type="AlphaFoldDB" id="A0A2N5Y557"/>
<keyword evidence="5 6" id="KW-0472">Membrane</keyword>
<dbReference type="PANTHER" id="PTHR43461">
    <property type="entry name" value="TRANSMEMBRANE PROTEIN 256"/>
    <property type="match status" value="1"/>
</dbReference>
<gene>
    <name evidence="7" type="ORF">CWI75_03880</name>
</gene>
<dbReference type="OrthoDB" id="9802121at2"/>
<evidence type="ECO:0000256" key="2">
    <source>
        <dbReference type="ARBA" id="ARBA00009694"/>
    </source>
</evidence>
<feature type="transmembrane region" description="Helical" evidence="6">
    <location>
        <begin position="47"/>
        <end position="66"/>
    </location>
</feature>
<evidence type="ECO:0000256" key="4">
    <source>
        <dbReference type="ARBA" id="ARBA00022989"/>
    </source>
</evidence>
<comment type="subcellular location">
    <subcellularLocation>
        <location evidence="1">Membrane</location>
        <topology evidence="1">Multi-pass membrane protein</topology>
    </subcellularLocation>
</comment>
<accession>A0A2N5Y557</accession>
<reference evidence="8" key="1">
    <citation type="submission" date="2017-11" db="EMBL/GenBank/DDBJ databases">
        <title>The draft genome sequence of Chromatocurvus sp. F02.</title>
        <authorList>
            <person name="Du Z.-J."/>
            <person name="Chang Y.-Q."/>
        </authorList>
    </citation>
    <scope>NUCLEOTIDE SEQUENCE [LARGE SCALE GENOMIC DNA]</scope>
    <source>
        <strain evidence="8">F02</strain>
    </source>
</reference>
<dbReference type="Proteomes" id="UP000234845">
    <property type="component" value="Unassembled WGS sequence"/>
</dbReference>
<organism evidence="7 8">
    <name type="scientific">Kineobactrum sediminis</name>
    <dbReference type="NCBI Taxonomy" id="1905677"/>
    <lineage>
        <taxon>Bacteria</taxon>
        <taxon>Pseudomonadati</taxon>
        <taxon>Pseudomonadota</taxon>
        <taxon>Gammaproteobacteria</taxon>
        <taxon>Cellvibrionales</taxon>
        <taxon>Halieaceae</taxon>
        <taxon>Kineobactrum</taxon>
    </lineage>
</organism>
<evidence type="ECO:0000313" key="8">
    <source>
        <dbReference type="Proteomes" id="UP000234845"/>
    </source>
</evidence>
<keyword evidence="3 6" id="KW-0812">Transmembrane</keyword>